<feature type="compositionally biased region" description="Basic and acidic residues" evidence="2">
    <location>
        <begin position="405"/>
        <end position="421"/>
    </location>
</feature>
<dbReference type="AlphaFoldDB" id="A0A4P7N9L4"/>
<dbReference type="SUPFAM" id="SSF57701">
    <property type="entry name" value="Zn2/Cys6 DNA-binding domain"/>
    <property type="match status" value="1"/>
</dbReference>
<evidence type="ECO:0000313" key="5">
    <source>
        <dbReference type="Proteomes" id="UP000294847"/>
    </source>
</evidence>
<dbReference type="Proteomes" id="UP000294847">
    <property type="component" value="Chromosome 3"/>
</dbReference>
<dbReference type="GO" id="GO:0000981">
    <property type="term" value="F:DNA-binding transcription factor activity, RNA polymerase II-specific"/>
    <property type="evidence" value="ECO:0007669"/>
    <property type="project" value="InterPro"/>
</dbReference>
<gene>
    <name evidence="4" type="ORF">PoMZ_03374</name>
</gene>
<protein>
    <recommendedName>
        <fullName evidence="3">Zn(2)-C6 fungal-type domain-containing protein</fullName>
    </recommendedName>
</protein>
<feature type="compositionally biased region" description="Low complexity" evidence="2">
    <location>
        <begin position="257"/>
        <end position="276"/>
    </location>
</feature>
<dbReference type="InterPro" id="IPR036864">
    <property type="entry name" value="Zn2-C6_fun-type_DNA-bd_sf"/>
</dbReference>
<feature type="region of interest" description="Disordered" evidence="2">
    <location>
        <begin position="391"/>
        <end position="430"/>
    </location>
</feature>
<evidence type="ECO:0000256" key="2">
    <source>
        <dbReference type="SAM" id="MobiDB-lite"/>
    </source>
</evidence>
<dbReference type="GO" id="GO:0008270">
    <property type="term" value="F:zinc ion binding"/>
    <property type="evidence" value="ECO:0007669"/>
    <property type="project" value="InterPro"/>
</dbReference>
<organism evidence="4 5">
    <name type="scientific">Pyricularia oryzae</name>
    <name type="common">Rice blast fungus</name>
    <name type="synonym">Magnaporthe oryzae</name>
    <dbReference type="NCBI Taxonomy" id="318829"/>
    <lineage>
        <taxon>Eukaryota</taxon>
        <taxon>Fungi</taxon>
        <taxon>Dikarya</taxon>
        <taxon>Ascomycota</taxon>
        <taxon>Pezizomycotina</taxon>
        <taxon>Sordariomycetes</taxon>
        <taxon>Sordariomycetidae</taxon>
        <taxon>Magnaporthales</taxon>
        <taxon>Pyriculariaceae</taxon>
        <taxon>Pyricularia</taxon>
    </lineage>
</organism>
<dbReference type="InterPro" id="IPR001138">
    <property type="entry name" value="Zn2Cys6_DnaBD"/>
</dbReference>
<reference evidence="4 5" key="1">
    <citation type="journal article" date="2019" name="Mol. Biol. Evol.">
        <title>Blast fungal genomes show frequent chromosomal changes, gene gains and losses, and effector gene turnover.</title>
        <authorList>
            <person name="Gomez Luciano L.B."/>
            <person name="Jason Tsai I."/>
            <person name="Chuma I."/>
            <person name="Tosa Y."/>
            <person name="Chen Y.H."/>
            <person name="Li J.Y."/>
            <person name="Li M.Y."/>
            <person name="Jade Lu M.Y."/>
            <person name="Nakayashiki H."/>
            <person name="Li W.H."/>
        </authorList>
    </citation>
    <scope>NUCLEOTIDE SEQUENCE [LARGE SCALE GENOMIC DNA]</scope>
    <source>
        <strain evidence="4">MZ5-1-6</strain>
    </source>
</reference>
<dbReference type="SMART" id="SM00066">
    <property type="entry name" value="GAL4"/>
    <property type="match status" value="1"/>
</dbReference>
<feature type="domain" description="Zn(2)-C6 fungal-type" evidence="3">
    <location>
        <begin position="35"/>
        <end position="79"/>
    </location>
</feature>
<dbReference type="Gene3D" id="4.10.240.10">
    <property type="entry name" value="Zn(2)-C6 fungal-type DNA-binding domain"/>
    <property type="match status" value="1"/>
</dbReference>
<dbReference type="CDD" id="cd00067">
    <property type="entry name" value="GAL4"/>
    <property type="match status" value="1"/>
</dbReference>
<keyword evidence="1" id="KW-0539">Nucleus</keyword>
<dbReference type="EMBL" id="CP034206">
    <property type="protein sequence ID" value="QBZ58422.1"/>
    <property type="molecule type" value="Genomic_DNA"/>
</dbReference>
<evidence type="ECO:0000256" key="1">
    <source>
        <dbReference type="ARBA" id="ARBA00023242"/>
    </source>
</evidence>
<dbReference type="PROSITE" id="PS50048">
    <property type="entry name" value="ZN2_CY6_FUNGAL_2"/>
    <property type="match status" value="1"/>
</dbReference>
<proteinExistence type="predicted"/>
<evidence type="ECO:0000259" key="3">
    <source>
        <dbReference type="PROSITE" id="PS50048"/>
    </source>
</evidence>
<sequence length="622" mass="67410">MDSSVLHLDQISHGSGQNNYIQERGTLAINSRRSACDRCRARKLRCARLPSIEFFTSCGGSGGLPACERCVKAGAECLYTVRTRRAPPWWCGYERQVFKASATFPYGCNLPLDATFGPEAAGKLYNESRMRWQYGAPMPPPPGEGYASVPAVPKPHAGLDHGSIEHSNSFQWPAMTGLSTPDLSAVHGNFQSIASANVAASEQSNSGHSMPGAINDHAFGISPLFSSRQWQEYPPTNSEAFAVNTSNHGSDCGGPVVGPNMPNPNIANVTQAPAAARRPRTRQECLLQLAKLTSQLIVCFSFTEDGSSVELADLLGCLPRSETGCAEVNNVSEAGRNTVGILLESSQSFLDTLDRLKSLEAQVKDDQTSRSSSASPDSDYSFINSPALTMSSSCEGLPMPYIQNGERDDQRDMEDPSKRQEPYQPNRKRVSTPLMLSPHLNKYFSLPTTFTIISCYMWLFRGYEAVFAAIYNALLVQNNQPDRGMQESPNQLSSKGNKTDIPDINIAGVDPSCHPHLQIEMLITLSCQMLQRIEAALGIHPTTSWDGGAALQNPGLGTHDGGVLNVPAAPALLRTFLYGDAQSRIVGDEGGPQSARLSLDSGILQSILDNLRCRHEITANRS</sequence>
<name>A0A4P7N9L4_PYROR</name>
<evidence type="ECO:0000313" key="4">
    <source>
        <dbReference type="EMBL" id="QBZ58422.1"/>
    </source>
</evidence>
<accession>A0A4P7N9L4</accession>
<feature type="region of interest" description="Disordered" evidence="2">
    <location>
        <begin position="252"/>
        <end position="277"/>
    </location>
</feature>